<reference evidence="4" key="2">
    <citation type="submission" date="2025-08" db="UniProtKB">
        <authorList>
            <consortium name="RefSeq"/>
        </authorList>
    </citation>
    <scope>IDENTIFICATION</scope>
    <source>
        <tissue evidence="4">Etiolated seedlings</tissue>
    </source>
</reference>
<name>A0A1S2XZ81_CICAR</name>
<dbReference type="PaxDb" id="3827-XP_004496795.1"/>
<gene>
    <name evidence="4" type="primary">LOC101513043</name>
</gene>
<evidence type="ECO:0000313" key="4">
    <source>
        <dbReference type="RefSeq" id="XP_004496795.1"/>
    </source>
</evidence>
<feature type="compositionally biased region" description="Low complexity" evidence="1">
    <location>
        <begin position="227"/>
        <end position="243"/>
    </location>
</feature>
<feature type="compositionally biased region" description="Polar residues" evidence="1">
    <location>
        <begin position="452"/>
        <end position="465"/>
    </location>
</feature>
<feature type="compositionally biased region" description="Basic and acidic residues" evidence="1">
    <location>
        <begin position="66"/>
        <end position="85"/>
    </location>
</feature>
<dbReference type="KEGG" id="cam:101513043"/>
<accession>A0A1S2XZ81</accession>
<evidence type="ECO:0000313" key="3">
    <source>
        <dbReference type="Proteomes" id="UP000087171"/>
    </source>
</evidence>
<feature type="region of interest" description="Disordered" evidence="1">
    <location>
        <begin position="434"/>
        <end position="540"/>
    </location>
</feature>
<dbReference type="GeneID" id="101513043"/>
<feature type="compositionally biased region" description="Basic and acidic residues" evidence="1">
    <location>
        <begin position="497"/>
        <end position="531"/>
    </location>
</feature>
<organism evidence="3 4">
    <name type="scientific">Cicer arietinum</name>
    <name type="common">Chickpea</name>
    <name type="synonym">Garbanzo</name>
    <dbReference type="NCBI Taxonomy" id="3827"/>
    <lineage>
        <taxon>Eukaryota</taxon>
        <taxon>Viridiplantae</taxon>
        <taxon>Streptophyta</taxon>
        <taxon>Embryophyta</taxon>
        <taxon>Tracheophyta</taxon>
        <taxon>Spermatophyta</taxon>
        <taxon>Magnoliopsida</taxon>
        <taxon>eudicotyledons</taxon>
        <taxon>Gunneridae</taxon>
        <taxon>Pentapetalae</taxon>
        <taxon>rosids</taxon>
        <taxon>fabids</taxon>
        <taxon>Fabales</taxon>
        <taxon>Fabaceae</taxon>
        <taxon>Papilionoideae</taxon>
        <taxon>50 kb inversion clade</taxon>
        <taxon>NPAAA clade</taxon>
        <taxon>Hologalegina</taxon>
        <taxon>IRL clade</taxon>
        <taxon>Cicereae</taxon>
        <taxon>Cicer</taxon>
    </lineage>
</organism>
<dbReference type="AlphaFoldDB" id="A0A1S2XZ81"/>
<dbReference type="eggNOG" id="ENOG502QURI">
    <property type="taxonomic scope" value="Eukaryota"/>
</dbReference>
<feature type="region of interest" description="Disordered" evidence="1">
    <location>
        <begin position="381"/>
        <end position="411"/>
    </location>
</feature>
<feature type="region of interest" description="Disordered" evidence="1">
    <location>
        <begin position="66"/>
        <end position="321"/>
    </location>
</feature>
<protein>
    <submittedName>
        <fullName evidence="4">Cilia- and flagella-associated protein 251-like</fullName>
    </submittedName>
</protein>
<dbReference type="RefSeq" id="XP_004496795.1">
    <property type="nucleotide sequence ID" value="XM_004496738.3"/>
</dbReference>
<evidence type="ECO:0000256" key="1">
    <source>
        <dbReference type="SAM" id="MobiDB-lite"/>
    </source>
</evidence>
<feature type="compositionally biased region" description="Basic and acidic residues" evidence="1">
    <location>
        <begin position="202"/>
        <end position="225"/>
    </location>
</feature>
<evidence type="ECO:0000256" key="2">
    <source>
        <dbReference type="SAM" id="Phobius"/>
    </source>
</evidence>
<keyword evidence="2" id="KW-1133">Transmembrane helix</keyword>
<feature type="compositionally biased region" description="Acidic residues" evidence="1">
    <location>
        <begin position="174"/>
        <end position="201"/>
    </location>
</feature>
<feature type="compositionally biased region" description="Basic and acidic residues" evidence="1">
    <location>
        <begin position="434"/>
        <end position="451"/>
    </location>
</feature>
<dbReference type="Proteomes" id="UP000087171">
    <property type="component" value="Chromosome Ca4"/>
</dbReference>
<sequence length="540" mass="60220">MIKRFPSSRNQRSKGIKVKHVLQVMLLLGVCFWLIYQVKHNHDKKKEFDNTNSKLSVKTETDQILKLGRKDLHPGKDEVNQNEKHEEEEEDEHIVEDAESKHEHDEQQQEEEGHKHETEESEVNIHEGREQEEEENKHEAEEQEEDESKIEEVEDERGDAETDENDHEKSDVDNDRDDEVIDEEKEKEEEGDETENEDKEDEEKGGLVENQDNHEAREEHYKGDDVSSAVAHETHATSTETETINLEHSGVNLAVNIRKPDIETTYSDESNKNQNDSDLKVNEGDGTDGISSNTTAGKDTGNDSLSNETSKTNTDINSNLTAVTTEASSNLTSNDMSSSSEQNKTAIILESDHTQNATATANTTITGDIQQAEGSEQNGNKILEENLPDNNSTLSVKPENGDAAPGESSTLRASELEKTIGFVASNRTENISSDFDRIASSDTTQSDKSKGSIETSEANETQNIDATEDEIFKGDTQTGETDEKSDSSFATTEISDSVEHDAIDSSDTHIHEDMEKARTDLDTLPDIRNEGNEDDENAAE</sequence>
<dbReference type="PANTHER" id="PTHR33700">
    <property type="entry name" value="MYB-LIKE PROTEIN X"/>
    <property type="match status" value="1"/>
</dbReference>
<proteinExistence type="predicted"/>
<dbReference type="STRING" id="3827.A0A1S2XZ81"/>
<feature type="compositionally biased region" description="Basic and acidic residues" evidence="1">
    <location>
        <begin position="95"/>
        <end position="140"/>
    </location>
</feature>
<dbReference type="OrthoDB" id="1306415at2759"/>
<reference evidence="3" key="1">
    <citation type="journal article" date="2013" name="Nat. Biotechnol.">
        <title>Draft genome sequence of chickpea (Cicer arietinum) provides a resource for trait improvement.</title>
        <authorList>
            <person name="Varshney R.K."/>
            <person name="Song C."/>
            <person name="Saxena R.K."/>
            <person name="Azam S."/>
            <person name="Yu S."/>
            <person name="Sharpe A.G."/>
            <person name="Cannon S."/>
            <person name="Baek J."/>
            <person name="Rosen B.D."/>
            <person name="Tar'an B."/>
            <person name="Millan T."/>
            <person name="Zhang X."/>
            <person name="Ramsay L.D."/>
            <person name="Iwata A."/>
            <person name="Wang Y."/>
            <person name="Nelson W."/>
            <person name="Farmer A.D."/>
            <person name="Gaur P.M."/>
            <person name="Soderlund C."/>
            <person name="Penmetsa R.V."/>
            <person name="Xu C."/>
            <person name="Bharti A.K."/>
            <person name="He W."/>
            <person name="Winter P."/>
            <person name="Zhao S."/>
            <person name="Hane J.K."/>
            <person name="Carrasquilla-Garcia N."/>
            <person name="Condie J.A."/>
            <person name="Upadhyaya H.D."/>
            <person name="Luo M.C."/>
            <person name="Thudi M."/>
            <person name="Gowda C.L."/>
            <person name="Singh N.P."/>
            <person name="Lichtenzveig J."/>
            <person name="Gali K.K."/>
            <person name="Rubio J."/>
            <person name="Nadarajan N."/>
            <person name="Dolezel J."/>
            <person name="Bansal K.C."/>
            <person name="Xu X."/>
            <person name="Edwards D."/>
            <person name="Zhang G."/>
            <person name="Kahl G."/>
            <person name="Gil J."/>
            <person name="Singh K.B."/>
            <person name="Datta S.K."/>
            <person name="Jackson S.A."/>
            <person name="Wang J."/>
            <person name="Cook D.R."/>
        </authorList>
    </citation>
    <scope>NUCLEOTIDE SEQUENCE [LARGE SCALE GENOMIC DNA]</scope>
    <source>
        <strain evidence="3">cv. CDC Frontier</strain>
    </source>
</reference>
<dbReference type="PANTHER" id="PTHR33700:SF29">
    <property type="entry name" value="PROTEIN, PUTATIVE-RELATED"/>
    <property type="match status" value="1"/>
</dbReference>
<keyword evidence="2" id="KW-0812">Transmembrane</keyword>
<feature type="transmembrane region" description="Helical" evidence="2">
    <location>
        <begin position="21"/>
        <end position="38"/>
    </location>
</feature>
<feature type="compositionally biased region" description="Basic and acidic residues" evidence="1">
    <location>
        <begin position="269"/>
        <end position="283"/>
    </location>
</feature>
<feature type="compositionally biased region" description="Polar residues" evidence="1">
    <location>
        <begin position="289"/>
        <end position="321"/>
    </location>
</feature>
<keyword evidence="3" id="KW-1185">Reference proteome</keyword>
<keyword evidence="2" id="KW-0472">Membrane</keyword>
<dbReference type="RefSeq" id="XP_073223577.1">
    <property type="nucleotide sequence ID" value="XM_073367476.1"/>
</dbReference>
<feature type="compositionally biased region" description="Acidic residues" evidence="1">
    <location>
        <begin position="141"/>
        <end position="165"/>
    </location>
</feature>